<reference evidence="1 2" key="1">
    <citation type="submission" date="2018-06" db="EMBL/GenBank/DDBJ databases">
        <title>Complete genome sequence of Paracoccus mutanolyticus strain RSP-02 isolated from cellulosic waste.</title>
        <authorList>
            <person name="Amrutha R.N."/>
            <person name="Shrivastav A."/>
            <person name="Buddana S.K."/>
            <person name="Deshpande U."/>
            <person name="Prakasham R.S."/>
        </authorList>
    </citation>
    <scope>NUCLEOTIDE SEQUENCE [LARGE SCALE GENOMIC DNA]</scope>
    <source>
        <strain evidence="1 2">RSP-02</strain>
    </source>
</reference>
<protein>
    <submittedName>
        <fullName evidence="1">Uncharacterized protein</fullName>
    </submittedName>
</protein>
<organism evidence="1 2">
    <name type="scientific">Paracoccus mutanolyticus</name>
    <dbReference type="NCBI Taxonomy" id="1499308"/>
    <lineage>
        <taxon>Bacteria</taxon>
        <taxon>Pseudomonadati</taxon>
        <taxon>Pseudomonadota</taxon>
        <taxon>Alphaproteobacteria</taxon>
        <taxon>Rhodobacterales</taxon>
        <taxon>Paracoccaceae</taxon>
        <taxon>Paracoccus</taxon>
    </lineage>
</organism>
<evidence type="ECO:0000313" key="2">
    <source>
        <dbReference type="Proteomes" id="UP000249922"/>
    </source>
</evidence>
<gene>
    <name evidence="1" type="ORF">DPM13_05815</name>
</gene>
<accession>A0ABN5M7D4</accession>
<keyword evidence="2" id="KW-1185">Reference proteome</keyword>
<evidence type="ECO:0000313" key="1">
    <source>
        <dbReference type="EMBL" id="AWX92848.1"/>
    </source>
</evidence>
<dbReference type="Proteomes" id="UP000249922">
    <property type="component" value="Chromosome"/>
</dbReference>
<sequence length="63" mass="7347">MKPFFNWIAMSRSPLSWRQTGIWNEAPNCAWRKAMVVRSCRALPGLARSYFIRSRSPEAPFSQ</sequence>
<proteinExistence type="predicted"/>
<dbReference type="EMBL" id="CP030239">
    <property type="protein sequence ID" value="AWX92848.1"/>
    <property type="molecule type" value="Genomic_DNA"/>
</dbReference>
<name>A0ABN5M7D4_9RHOB</name>